<dbReference type="OrthoDB" id="9797653at2"/>
<name>A0A2T1A6M6_9ACTN</name>
<reference evidence="3 4" key="1">
    <citation type="submission" date="2018-03" db="EMBL/GenBank/DDBJ databases">
        <title>Genomic Encyclopedia of Archaeal and Bacterial Type Strains, Phase II (KMG-II): from individual species to whole genera.</title>
        <authorList>
            <person name="Goeker M."/>
        </authorList>
    </citation>
    <scope>NUCLEOTIDE SEQUENCE [LARGE SCALE GENOMIC DNA]</scope>
    <source>
        <strain evidence="3 4">DSM 100065</strain>
    </source>
</reference>
<keyword evidence="1 3" id="KW-0808">Transferase</keyword>
<dbReference type="EMBL" id="PVUE01000001">
    <property type="protein sequence ID" value="PRZ44246.1"/>
    <property type="molecule type" value="Genomic_DNA"/>
</dbReference>
<evidence type="ECO:0000256" key="2">
    <source>
        <dbReference type="SAM" id="MobiDB-lite"/>
    </source>
</evidence>
<dbReference type="RefSeq" id="WP_106347277.1">
    <property type="nucleotide sequence ID" value="NZ_PVUE01000001.1"/>
</dbReference>
<evidence type="ECO:0000256" key="1">
    <source>
        <dbReference type="ARBA" id="ARBA00022679"/>
    </source>
</evidence>
<evidence type="ECO:0000313" key="3">
    <source>
        <dbReference type="EMBL" id="PRZ44246.1"/>
    </source>
</evidence>
<dbReference type="PANTHER" id="PTHR48207">
    <property type="entry name" value="SUCCINATE--HYDROXYMETHYLGLUTARATE COA-TRANSFERASE"/>
    <property type="match status" value="1"/>
</dbReference>
<dbReference type="InterPro" id="IPR050483">
    <property type="entry name" value="CoA-transferase_III_domain"/>
</dbReference>
<sequence>MSGSVAKRAPRKADVRPPALRHLHVVDLSAGVAGQYCCRVLASAGARVTLVEPPEGTATRRMPPYDASGDSTLFRHLNQGKHGVVVPNSADGDARLADLVASADVIVRDLPGGEISSAVPIPESAIDCVISDFPEDGPYATWKADEMVHQALSGYMNATGRGDRRPLFGVGHRAYYACGTTATTSILAALHERRRSGQGQRVRATVFESIAAIGQNFVTQYTYNGTSESRARYTGLLATLRCSDGYIVMFAMRDSAAVCRTFDAEHLITDPRFDRPASLIRNWDELVQVFQAKAQTMTTAEVVRRAQAERISCERVATLGELLDSEQWRERDVVRAVGPADGGPTEFALGPLYRVSGSPGGVTTSSPRLAPASRRVAGR</sequence>
<dbReference type="InterPro" id="IPR044855">
    <property type="entry name" value="CoA-Trfase_III_dom3_sf"/>
</dbReference>
<dbReference type="PANTHER" id="PTHR48207:SF3">
    <property type="entry name" value="SUCCINATE--HYDROXYMETHYLGLUTARATE COA-TRANSFERASE"/>
    <property type="match status" value="1"/>
</dbReference>
<dbReference type="Gene3D" id="3.40.50.10540">
    <property type="entry name" value="Crotonobetainyl-coa:carnitine coa-transferase, domain 1"/>
    <property type="match status" value="1"/>
</dbReference>
<keyword evidence="4" id="KW-1185">Reference proteome</keyword>
<dbReference type="SUPFAM" id="SSF89796">
    <property type="entry name" value="CoA-transferase family III (CaiB/BaiF)"/>
    <property type="match status" value="1"/>
</dbReference>
<dbReference type="GO" id="GO:0008410">
    <property type="term" value="F:CoA-transferase activity"/>
    <property type="evidence" value="ECO:0007669"/>
    <property type="project" value="TreeGrafter"/>
</dbReference>
<dbReference type="Proteomes" id="UP000237752">
    <property type="component" value="Unassembled WGS sequence"/>
</dbReference>
<dbReference type="Gene3D" id="3.30.1540.10">
    <property type="entry name" value="formyl-coa transferase, domain 3"/>
    <property type="match status" value="1"/>
</dbReference>
<evidence type="ECO:0000313" key="4">
    <source>
        <dbReference type="Proteomes" id="UP000237752"/>
    </source>
</evidence>
<gene>
    <name evidence="3" type="ORF">CLV47_101371</name>
</gene>
<dbReference type="AlphaFoldDB" id="A0A2T1A6M6"/>
<dbReference type="InterPro" id="IPR023606">
    <property type="entry name" value="CoA-Trfase_III_dom_1_sf"/>
</dbReference>
<feature type="region of interest" description="Disordered" evidence="2">
    <location>
        <begin position="358"/>
        <end position="379"/>
    </location>
</feature>
<feature type="compositionally biased region" description="Low complexity" evidence="2">
    <location>
        <begin position="358"/>
        <end position="368"/>
    </location>
</feature>
<comment type="caution">
    <text evidence="3">The sequence shown here is derived from an EMBL/GenBank/DDBJ whole genome shotgun (WGS) entry which is preliminary data.</text>
</comment>
<proteinExistence type="predicted"/>
<dbReference type="Pfam" id="PF02515">
    <property type="entry name" value="CoA_transf_3"/>
    <property type="match status" value="1"/>
</dbReference>
<organism evidence="3 4">
    <name type="scientific">Antricoccus suffuscus</name>
    <dbReference type="NCBI Taxonomy" id="1629062"/>
    <lineage>
        <taxon>Bacteria</taxon>
        <taxon>Bacillati</taxon>
        <taxon>Actinomycetota</taxon>
        <taxon>Actinomycetes</taxon>
        <taxon>Geodermatophilales</taxon>
        <taxon>Antricoccaceae</taxon>
        <taxon>Antricoccus</taxon>
    </lineage>
</organism>
<accession>A0A2T1A6M6</accession>
<dbReference type="InterPro" id="IPR003673">
    <property type="entry name" value="CoA-Trfase_fam_III"/>
</dbReference>
<protein>
    <submittedName>
        <fullName evidence="3">Crotonobetainyl-CoA:carnitine CoA-transferase CaiB-like acyl-CoA transferase</fullName>
    </submittedName>
</protein>